<dbReference type="RefSeq" id="WP_041882582.1">
    <property type="nucleotide sequence ID" value="NZ_CP157278.1"/>
</dbReference>
<organism evidence="1 2">
    <name type="scientific">Pedobacter lusitanus</name>
    <dbReference type="NCBI Taxonomy" id="1503925"/>
    <lineage>
        <taxon>Bacteria</taxon>
        <taxon>Pseudomonadati</taxon>
        <taxon>Bacteroidota</taxon>
        <taxon>Sphingobacteriia</taxon>
        <taxon>Sphingobacteriales</taxon>
        <taxon>Sphingobacteriaceae</taxon>
        <taxon>Pedobacter</taxon>
    </lineage>
</organism>
<proteinExistence type="predicted"/>
<dbReference type="EMBL" id="JXRA01000054">
    <property type="protein sequence ID" value="KIO76827.1"/>
    <property type="molecule type" value="Genomic_DNA"/>
</dbReference>
<gene>
    <name evidence="1" type="ORF">TH53_12990</name>
</gene>
<evidence type="ECO:0000313" key="1">
    <source>
        <dbReference type="EMBL" id="KIO76827.1"/>
    </source>
</evidence>
<sequence>MKKRKAKRIESTVDIELEIDKLVSNSEKMKSEAVLNLIAKMITDMILRELNEDKDPLNDDY</sequence>
<dbReference type="AlphaFoldDB" id="A0A0D0GHV5"/>
<accession>A0A0D0GHV5</accession>
<dbReference type="Proteomes" id="UP000032049">
    <property type="component" value="Unassembled WGS sequence"/>
</dbReference>
<keyword evidence="2" id="KW-1185">Reference proteome</keyword>
<dbReference type="OrthoDB" id="771787at2"/>
<name>A0A0D0GHV5_9SPHI</name>
<evidence type="ECO:0000313" key="2">
    <source>
        <dbReference type="Proteomes" id="UP000032049"/>
    </source>
</evidence>
<reference evidence="1 2" key="1">
    <citation type="submission" date="2015-01" db="EMBL/GenBank/DDBJ databases">
        <title>Draft genome sequence of Pedobacter sp. NL19 isolated from sludge of an effluent treatment pond in an abandoned uranium mine.</title>
        <authorList>
            <person name="Santos T."/>
            <person name="Caetano T."/>
            <person name="Covas C."/>
            <person name="Cruz A."/>
            <person name="Mendo S."/>
        </authorList>
    </citation>
    <scope>NUCLEOTIDE SEQUENCE [LARGE SCALE GENOMIC DNA]</scope>
    <source>
        <strain evidence="1 2">NL19</strain>
    </source>
</reference>
<protein>
    <submittedName>
        <fullName evidence="1">Contig54, whole genome shotgun sequence</fullName>
    </submittedName>
</protein>
<comment type="caution">
    <text evidence="1">The sequence shown here is derived from an EMBL/GenBank/DDBJ whole genome shotgun (WGS) entry which is preliminary data.</text>
</comment>